<sequence length="524" mass="59302">MSVERMQSAQVTEDAYEVGLSRIREGVISSHFMHRISLNPDFRLYEQERYSASCLQIDEGTLTTRLFPILKAASATYCQRRMETAQMRARKQFRAYGHGSADALGASEFITEAILDKEFSRNAARYNEKMALNQRLKRLIQDHRPIEMVIPALPFKIPSPLKARGTLPDLGEINFLLSLYEIAKVVEGLYDVPVSEDSPRLATFTVVSDGLRFHEAVNKSSAEVDRYQSTLAYWVQRLGLDAYIRIVDYRSLLRDRLPKEKRDAKARLFKFAHAHYSKTMWPLFDPINVVDSLEAAARVEPDPEQENPQGRFVSLLKSLIFTVNYRTLQELDGITDSVRVDLYRELTSNIFRPYTAGPGRNDTDSSAQTRTGLRQSRLSPQFMERLRRSMLQEAWEAAICYISEIKSDRDQYQDPILACLPGHLRWTIHRKRGQIAITTPPILGMAVQAWAGSAVFRPAGRGKIRLCSLPVLCLEAAGAIPVVSTGQAADGSQPLFYIDEALGVIDIDGLLEALGRSYTRQRFS</sequence>
<dbReference type="EMBL" id="JAKJPO010000022">
    <property type="protein sequence ID" value="MCF7223766.1"/>
    <property type="molecule type" value="Genomic_DNA"/>
</dbReference>
<evidence type="ECO:0000256" key="1">
    <source>
        <dbReference type="SAM" id="MobiDB-lite"/>
    </source>
</evidence>
<keyword evidence="3" id="KW-1185">Reference proteome</keyword>
<comment type="caution">
    <text evidence="2">The sequence shown here is derived from an EMBL/GenBank/DDBJ whole genome shotgun (WGS) entry which is preliminary data.</text>
</comment>
<evidence type="ECO:0000313" key="3">
    <source>
        <dbReference type="Proteomes" id="UP001430796"/>
    </source>
</evidence>
<dbReference type="PANTHER" id="PTHR37285:SF5">
    <property type="entry name" value="SPORE WALL MATURATION PROTEIN DIT1"/>
    <property type="match status" value="1"/>
</dbReference>
<feature type="compositionally biased region" description="Polar residues" evidence="1">
    <location>
        <begin position="364"/>
        <end position="374"/>
    </location>
</feature>
<dbReference type="InterPro" id="IPR007817">
    <property type="entry name" value="Isocyanide_synthase_DIT1"/>
</dbReference>
<gene>
    <name evidence="2" type="ORF">L3V18_18565</name>
</gene>
<evidence type="ECO:0000313" key="2">
    <source>
        <dbReference type="EMBL" id="MCF7223766.1"/>
    </source>
</evidence>
<name>A0ABS9HYY3_9GAMM</name>
<protein>
    <submittedName>
        <fullName evidence="2">Isocyanide synthase family protein</fullName>
    </submittedName>
</protein>
<reference evidence="2" key="2">
    <citation type="submission" date="2022-01" db="EMBL/GenBank/DDBJ databases">
        <authorList>
            <person name="Zhou L.Y."/>
        </authorList>
    </citation>
    <scope>NUCLEOTIDE SEQUENCE</scope>
    <source>
        <strain evidence="2">TLK-CK17</strain>
    </source>
</reference>
<accession>A0ABS9HYY3</accession>
<reference evidence="2" key="1">
    <citation type="submission" date="2022-01" db="EMBL/GenBank/DDBJ databases">
        <title>Lysobacter chinensis sp. nov., a bacterium isolated from cow dung compost.</title>
        <authorList>
            <person name="Liu Y."/>
        </authorList>
    </citation>
    <scope>NUCLEOTIDE SEQUENCE</scope>
    <source>
        <strain evidence="2">TLK-CK17</strain>
    </source>
</reference>
<proteinExistence type="predicted"/>
<dbReference type="Proteomes" id="UP001430796">
    <property type="component" value="Unassembled WGS sequence"/>
</dbReference>
<dbReference type="PANTHER" id="PTHR37285">
    <property type="entry name" value="SPORE WALL MATURATION PROTEIN DIT1"/>
    <property type="match status" value="1"/>
</dbReference>
<feature type="region of interest" description="Disordered" evidence="1">
    <location>
        <begin position="354"/>
        <end position="374"/>
    </location>
</feature>
<dbReference type="Pfam" id="PF05141">
    <property type="entry name" value="DIT1_PvcA"/>
    <property type="match status" value="1"/>
</dbReference>
<organism evidence="2 3">
    <name type="scientific">Marilutibacter chinensis</name>
    <dbReference type="NCBI Taxonomy" id="2912247"/>
    <lineage>
        <taxon>Bacteria</taxon>
        <taxon>Pseudomonadati</taxon>
        <taxon>Pseudomonadota</taxon>
        <taxon>Gammaproteobacteria</taxon>
        <taxon>Lysobacterales</taxon>
        <taxon>Lysobacteraceae</taxon>
        <taxon>Marilutibacter</taxon>
    </lineage>
</organism>